<dbReference type="OrthoDB" id="1706016at2"/>
<protein>
    <submittedName>
        <fullName evidence="2">GNAT family N-acetyltransferase</fullName>
    </submittedName>
</protein>
<dbReference type="PROSITE" id="PS51186">
    <property type="entry name" value="GNAT"/>
    <property type="match status" value="1"/>
</dbReference>
<gene>
    <name evidence="2" type="ORF">D7294_05230</name>
</gene>
<dbReference type="CDD" id="cd04301">
    <property type="entry name" value="NAT_SF"/>
    <property type="match status" value="1"/>
</dbReference>
<dbReference type="GO" id="GO:0016747">
    <property type="term" value="F:acyltransferase activity, transferring groups other than amino-acyl groups"/>
    <property type="evidence" value="ECO:0007669"/>
    <property type="project" value="InterPro"/>
</dbReference>
<keyword evidence="3" id="KW-1185">Reference proteome</keyword>
<proteinExistence type="predicted"/>
<evidence type="ECO:0000259" key="1">
    <source>
        <dbReference type="PROSITE" id="PS51186"/>
    </source>
</evidence>
<reference evidence="2 3" key="1">
    <citation type="journal article" date="2014" name="Int. J. Syst. Evol. Microbiol.">
        <title>Streptomyces hoynatensis sp. nov., isolated from deep marine sediment.</title>
        <authorList>
            <person name="Veyisoglu A."/>
            <person name="Sahin N."/>
        </authorList>
    </citation>
    <scope>NUCLEOTIDE SEQUENCE [LARGE SCALE GENOMIC DNA]</scope>
    <source>
        <strain evidence="2 3">KCTC 29097</strain>
    </source>
</reference>
<sequence>MLEAMGTPVGPEDAPWRAAALDWFTRRLGDTEEFAAFVVAEPALGLVSAAVGSLDHHAPGPANPSGLYGYISNVSTDPRCRRRGYARACLKALLGWFEAETPAPVLNLNATAHGRSLYTGLGFAPPHFPALQAHLPLSPPPVAG</sequence>
<dbReference type="InterPro" id="IPR000182">
    <property type="entry name" value="GNAT_dom"/>
</dbReference>
<evidence type="ECO:0000313" key="2">
    <source>
        <dbReference type="EMBL" id="RKN45992.1"/>
    </source>
</evidence>
<dbReference type="Proteomes" id="UP000272474">
    <property type="component" value="Unassembled WGS sequence"/>
</dbReference>
<dbReference type="Gene3D" id="3.40.630.30">
    <property type="match status" value="1"/>
</dbReference>
<accession>A0A3A9ZC20</accession>
<name>A0A3A9ZC20_9ACTN</name>
<dbReference type="Pfam" id="PF00583">
    <property type="entry name" value="Acetyltransf_1"/>
    <property type="match status" value="1"/>
</dbReference>
<keyword evidence="2" id="KW-0808">Transferase</keyword>
<dbReference type="InterPro" id="IPR016181">
    <property type="entry name" value="Acyl_CoA_acyltransferase"/>
</dbReference>
<dbReference type="AlphaFoldDB" id="A0A3A9ZC20"/>
<dbReference type="SUPFAM" id="SSF55729">
    <property type="entry name" value="Acyl-CoA N-acyltransferases (Nat)"/>
    <property type="match status" value="1"/>
</dbReference>
<feature type="domain" description="N-acetyltransferase" evidence="1">
    <location>
        <begin position="7"/>
        <end position="142"/>
    </location>
</feature>
<evidence type="ECO:0000313" key="3">
    <source>
        <dbReference type="Proteomes" id="UP000272474"/>
    </source>
</evidence>
<comment type="caution">
    <text evidence="2">The sequence shown here is derived from an EMBL/GenBank/DDBJ whole genome shotgun (WGS) entry which is preliminary data.</text>
</comment>
<dbReference type="EMBL" id="RBAL01000002">
    <property type="protein sequence ID" value="RKN45992.1"/>
    <property type="molecule type" value="Genomic_DNA"/>
</dbReference>
<organism evidence="2 3">
    <name type="scientific">Streptomyces hoynatensis</name>
    <dbReference type="NCBI Taxonomy" id="1141874"/>
    <lineage>
        <taxon>Bacteria</taxon>
        <taxon>Bacillati</taxon>
        <taxon>Actinomycetota</taxon>
        <taxon>Actinomycetes</taxon>
        <taxon>Kitasatosporales</taxon>
        <taxon>Streptomycetaceae</taxon>
        <taxon>Streptomyces</taxon>
    </lineage>
</organism>